<dbReference type="RefSeq" id="WP_074844934.1">
    <property type="nucleotide sequence ID" value="NZ_BAAACD010000012.1"/>
</dbReference>
<keyword evidence="10" id="KW-0067">ATP-binding</keyword>
<dbReference type="GO" id="GO:0005886">
    <property type="term" value="C:plasma membrane"/>
    <property type="evidence" value="ECO:0007669"/>
    <property type="project" value="UniProtKB-SubCell"/>
</dbReference>
<dbReference type="eggNOG" id="COG2205">
    <property type="taxonomic scope" value="Bacteria"/>
</dbReference>
<dbReference type="InterPro" id="IPR003661">
    <property type="entry name" value="HisK_dim/P_dom"/>
</dbReference>
<evidence type="ECO:0000259" key="16">
    <source>
        <dbReference type="PROSITE" id="PS50885"/>
    </source>
</evidence>
<keyword evidence="5" id="KW-0597">Phosphoprotein</keyword>
<dbReference type="InterPro" id="IPR036097">
    <property type="entry name" value="HisK_dim/P_sf"/>
</dbReference>
<evidence type="ECO:0000313" key="20">
    <source>
        <dbReference type="Proteomes" id="UP000246114"/>
    </source>
</evidence>
<dbReference type="EMBL" id="FOOE01000006">
    <property type="protein sequence ID" value="SFF67483.1"/>
    <property type="molecule type" value="Genomic_DNA"/>
</dbReference>
<dbReference type="CDD" id="cd06225">
    <property type="entry name" value="HAMP"/>
    <property type="match status" value="1"/>
</dbReference>
<dbReference type="Proteomes" id="UP000182135">
    <property type="component" value="Unassembled WGS sequence"/>
</dbReference>
<dbReference type="InterPro" id="IPR004358">
    <property type="entry name" value="Sig_transdc_His_kin-like_C"/>
</dbReference>
<evidence type="ECO:0000256" key="5">
    <source>
        <dbReference type="ARBA" id="ARBA00022553"/>
    </source>
</evidence>
<evidence type="ECO:0000256" key="4">
    <source>
        <dbReference type="ARBA" id="ARBA00022475"/>
    </source>
</evidence>
<keyword evidence="6" id="KW-0808">Transferase</keyword>
<dbReference type="CDD" id="cd00082">
    <property type="entry name" value="HisKA"/>
    <property type="match status" value="1"/>
</dbReference>
<organism evidence="18 19">
    <name type="scientific">Clostridium cadaveris</name>
    <dbReference type="NCBI Taxonomy" id="1529"/>
    <lineage>
        <taxon>Bacteria</taxon>
        <taxon>Bacillati</taxon>
        <taxon>Bacillota</taxon>
        <taxon>Clostridia</taxon>
        <taxon>Eubacteriales</taxon>
        <taxon>Clostridiaceae</taxon>
        <taxon>Clostridium</taxon>
    </lineage>
</organism>
<dbReference type="Gene3D" id="3.30.565.10">
    <property type="entry name" value="Histidine kinase-like ATPase, C-terminal domain"/>
    <property type="match status" value="1"/>
</dbReference>
<dbReference type="PROSITE" id="PS50109">
    <property type="entry name" value="HIS_KIN"/>
    <property type="match status" value="1"/>
</dbReference>
<dbReference type="STRING" id="1529.SAMN04487885_10678"/>
<accession>A0A1I2KLT8</accession>
<evidence type="ECO:0000256" key="12">
    <source>
        <dbReference type="ARBA" id="ARBA00023012"/>
    </source>
</evidence>
<evidence type="ECO:0000256" key="10">
    <source>
        <dbReference type="ARBA" id="ARBA00022840"/>
    </source>
</evidence>
<dbReference type="Gene3D" id="1.10.287.130">
    <property type="match status" value="1"/>
</dbReference>
<keyword evidence="4" id="KW-1003">Cell membrane</keyword>
<keyword evidence="7 14" id="KW-0812">Transmembrane</keyword>
<dbReference type="CDD" id="cd00075">
    <property type="entry name" value="HATPase"/>
    <property type="match status" value="1"/>
</dbReference>
<dbReference type="SMART" id="SM00388">
    <property type="entry name" value="HisKA"/>
    <property type="match status" value="1"/>
</dbReference>
<feature type="domain" description="Histidine kinase" evidence="15">
    <location>
        <begin position="253"/>
        <end position="458"/>
    </location>
</feature>
<evidence type="ECO:0000256" key="2">
    <source>
        <dbReference type="ARBA" id="ARBA00004651"/>
    </source>
</evidence>
<evidence type="ECO:0000256" key="11">
    <source>
        <dbReference type="ARBA" id="ARBA00022989"/>
    </source>
</evidence>
<dbReference type="SUPFAM" id="SSF47384">
    <property type="entry name" value="Homodimeric domain of signal transducing histidine kinase"/>
    <property type="match status" value="1"/>
</dbReference>
<dbReference type="Gene3D" id="6.10.340.10">
    <property type="match status" value="1"/>
</dbReference>
<dbReference type="FunFam" id="1.10.287.130:FF:000001">
    <property type="entry name" value="Two-component sensor histidine kinase"/>
    <property type="match status" value="1"/>
</dbReference>
<keyword evidence="13 14" id="KW-0472">Membrane</keyword>
<comment type="subcellular location">
    <subcellularLocation>
        <location evidence="2">Cell membrane</location>
        <topology evidence="2">Multi-pass membrane protein</topology>
    </subcellularLocation>
</comment>
<keyword evidence="8" id="KW-0547">Nucleotide-binding</keyword>
<feature type="domain" description="HAMP" evidence="16">
    <location>
        <begin position="193"/>
        <end position="245"/>
    </location>
</feature>
<dbReference type="GeneID" id="90543187"/>
<reference evidence="18 19" key="1">
    <citation type="submission" date="2016-10" db="EMBL/GenBank/DDBJ databases">
        <authorList>
            <person name="de Groot N.N."/>
        </authorList>
    </citation>
    <scope>NUCLEOTIDE SEQUENCE [LARGE SCALE GENOMIC DNA]</scope>
    <source>
        <strain evidence="18 19">NLAE-zl-G419</strain>
    </source>
</reference>
<dbReference type="PROSITE" id="PS50885">
    <property type="entry name" value="HAMP"/>
    <property type="match status" value="1"/>
</dbReference>
<dbReference type="InterPro" id="IPR003594">
    <property type="entry name" value="HATPase_dom"/>
</dbReference>
<dbReference type="OrthoDB" id="9780718at2"/>
<dbReference type="EMBL" id="QAMZ01000007">
    <property type="protein sequence ID" value="PWL55351.1"/>
    <property type="molecule type" value="Genomic_DNA"/>
</dbReference>
<dbReference type="InterPro" id="IPR003660">
    <property type="entry name" value="HAMP_dom"/>
</dbReference>
<evidence type="ECO:0000256" key="13">
    <source>
        <dbReference type="ARBA" id="ARBA00023136"/>
    </source>
</evidence>
<evidence type="ECO:0000256" key="1">
    <source>
        <dbReference type="ARBA" id="ARBA00000085"/>
    </source>
</evidence>
<dbReference type="PRINTS" id="PR00344">
    <property type="entry name" value="BCTRLSENSOR"/>
</dbReference>
<protein>
    <recommendedName>
        <fullName evidence="3">histidine kinase</fullName>
        <ecNumber evidence="3">2.7.13.3</ecNumber>
    </recommendedName>
</protein>
<gene>
    <name evidence="17" type="ORF">DBY38_01900</name>
    <name evidence="18" type="ORF">SAMN04487885_10678</name>
</gene>
<keyword evidence="11 14" id="KW-1133">Transmembrane helix</keyword>
<keyword evidence="19" id="KW-1185">Reference proteome</keyword>
<dbReference type="PANTHER" id="PTHR45528">
    <property type="entry name" value="SENSOR HISTIDINE KINASE CPXA"/>
    <property type="match status" value="1"/>
</dbReference>
<keyword evidence="12" id="KW-0902">Two-component regulatory system</keyword>
<dbReference type="AlphaFoldDB" id="A0A1I2KLT8"/>
<evidence type="ECO:0000256" key="14">
    <source>
        <dbReference type="SAM" id="Phobius"/>
    </source>
</evidence>
<comment type="catalytic activity">
    <reaction evidence="1">
        <text>ATP + protein L-histidine = ADP + protein N-phospho-L-histidine.</text>
        <dbReference type="EC" id="2.7.13.3"/>
    </reaction>
</comment>
<evidence type="ECO:0000313" key="17">
    <source>
        <dbReference type="EMBL" id="PWL55351.1"/>
    </source>
</evidence>
<dbReference type="EC" id="2.7.13.3" evidence="3"/>
<dbReference type="GO" id="GO:0000155">
    <property type="term" value="F:phosphorelay sensor kinase activity"/>
    <property type="evidence" value="ECO:0007669"/>
    <property type="project" value="InterPro"/>
</dbReference>
<dbReference type="Pfam" id="PF00512">
    <property type="entry name" value="HisKA"/>
    <property type="match status" value="1"/>
</dbReference>
<feature type="transmembrane region" description="Helical" evidence="14">
    <location>
        <begin position="176"/>
        <end position="195"/>
    </location>
</feature>
<evidence type="ECO:0000256" key="9">
    <source>
        <dbReference type="ARBA" id="ARBA00022777"/>
    </source>
</evidence>
<evidence type="ECO:0000259" key="15">
    <source>
        <dbReference type="PROSITE" id="PS50109"/>
    </source>
</evidence>
<dbReference type="InterPro" id="IPR005467">
    <property type="entry name" value="His_kinase_dom"/>
</dbReference>
<proteinExistence type="predicted"/>
<dbReference type="PANTHER" id="PTHR45528:SF1">
    <property type="entry name" value="SENSOR HISTIDINE KINASE CPXA"/>
    <property type="match status" value="1"/>
</dbReference>
<dbReference type="SUPFAM" id="SSF55874">
    <property type="entry name" value="ATPase domain of HSP90 chaperone/DNA topoisomerase II/histidine kinase"/>
    <property type="match status" value="1"/>
</dbReference>
<sequence length="458" mass="51436">MSKPKKMRELRSIFARPILFLVIMMSLGIFILFNIVLIYTFDSSLSDSLSYISAAMERLYTDVPQQEITLEDLAQTHNHLLNNASKDTLVELIISDNDSNIKYSSANLDYSTIKEILDTSKTHLFHHGKVQRLKVGKGLYYLTKVDIDSQNNVYIFSSTYNFKIILKSTNRTLGSILIGVTILFLVVIYVVAVHLSKPIKKLSNQATDIGNGILFPVTIDSNSIELQTLADNLNIMVKRLKAFNESQKISLQNVSHELRTPLMSIQGYAEGLREGYFDDQKAAANIIIEESKRLSSIVDQILILSRMDTLNQPVHIIPISINDFVEEEVKKLEGYAFREGKHIKTSFSDEKIVVNADYSLLSNIIMNIISNSIRYAKTTIKIDVSTSADKLYIVISDDGCGLNEEDLKYIFTRFYKGKDGNFGLGMSTAKSAAQYMNGDIVAENNESGGAKFIITLQL</sequence>
<dbReference type="Proteomes" id="UP000246114">
    <property type="component" value="Unassembled WGS sequence"/>
</dbReference>
<keyword evidence="9 18" id="KW-0418">Kinase</keyword>
<evidence type="ECO:0000256" key="3">
    <source>
        <dbReference type="ARBA" id="ARBA00012438"/>
    </source>
</evidence>
<evidence type="ECO:0000256" key="6">
    <source>
        <dbReference type="ARBA" id="ARBA00022679"/>
    </source>
</evidence>
<dbReference type="GO" id="GO:0005524">
    <property type="term" value="F:ATP binding"/>
    <property type="evidence" value="ECO:0007669"/>
    <property type="project" value="UniProtKB-KW"/>
</dbReference>
<dbReference type="SMART" id="SM00387">
    <property type="entry name" value="HATPase_c"/>
    <property type="match status" value="1"/>
</dbReference>
<dbReference type="InterPro" id="IPR036890">
    <property type="entry name" value="HATPase_C_sf"/>
</dbReference>
<dbReference type="Pfam" id="PF02518">
    <property type="entry name" value="HATPase_c"/>
    <property type="match status" value="1"/>
</dbReference>
<evidence type="ECO:0000313" key="19">
    <source>
        <dbReference type="Proteomes" id="UP000182135"/>
    </source>
</evidence>
<feature type="transmembrane region" description="Helical" evidence="14">
    <location>
        <begin position="20"/>
        <end position="41"/>
    </location>
</feature>
<reference evidence="17 20" key="2">
    <citation type="submission" date="2018-03" db="EMBL/GenBank/DDBJ databases">
        <title>The uncultured portion of the human microbiome is neutrally assembled.</title>
        <authorList>
            <person name="Jeraldo P."/>
            <person name="Boardman L."/>
            <person name="White B.A."/>
            <person name="Nelson H."/>
            <person name="Goldenfeld N."/>
            <person name="Chia N."/>
        </authorList>
    </citation>
    <scope>NUCLEOTIDE SEQUENCE [LARGE SCALE GENOMIC DNA]</scope>
    <source>
        <strain evidence="17">CIM:MAG 903</strain>
    </source>
</reference>
<dbReference type="InterPro" id="IPR050398">
    <property type="entry name" value="HssS/ArlS-like"/>
</dbReference>
<evidence type="ECO:0000256" key="8">
    <source>
        <dbReference type="ARBA" id="ARBA00022741"/>
    </source>
</evidence>
<name>A0A1I2KLT8_9CLOT</name>
<evidence type="ECO:0000256" key="7">
    <source>
        <dbReference type="ARBA" id="ARBA00022692"/>
    </source>
</evidence>
<evidence type="ECO:0000313" key="18">
    <source>
        <dbReference type="EMBL" id="SFF67483.1"/>
    </source>
</evidence>